<gene>
    <name evidence="2" type="ORF">PAAG_02300</name>
</gene>
<dbReference type="GeneID" id="9098941"/>
<proteinExistence type="predicted"/>
<dbReference type="Proteomes" id="UP000002059">
    <property type="component" value="Partially assembled WGS sequence"/>
</dbReference>
<dbReference type="VEuPathDB" id="FungiDB:PAAG_02300"/>
<feature type="region of interest" description="Disordered" evidence="1">
    <location>
        <begin position="1"/>
        <end position="40"/>
    </location>
</feature>
<accession>C1GVM3</accession>
<feature type="compositionally biased region" description="Basic residues" evidence="1">
    <location>
        <begin position="25"/>
        <end position="34"/>
    </location>
</feature>
<sequence>MRSKNTQKDTEEKKKAEKAAEVGQNRRRGRRKERLIRESLGGLMRGRGNPIIQPSRELELQIVQRKAARCQSDSSIPSGLLVNTQYSETGLVADQTNPFAVYSPPPSCTGVAYVVFAAKSTRHIIPLWDGETNILVLG</sequence>
<dbReference type="AlphaFoldDB" id="C1GVM3"/>
<reference evidence="2 3" key="1">
    <citation type="journal article" date="2011" name="PLoS Genet.">
        <title>Comparative genomic analysis of human fungal pathogens causing paracoccidioidomycosis.</title>
        <authorList>
            <person name="Desjardins C.A."/>
            <person name="Champion M.D."/>
            <person name="Holder J.W."/>
            <person name="Muszewska A."/>
            <person name="Goldberg J."/>
            <person name="Bailao A.M."/>
            <person name="Brigido M.M."/>
            <person name="Ferreira M.E."/>
            <person name="Garcia A.M."/>
            <person name="Grynberg M."/>
            <person name="Gujja S."/>
            <person name="Heiman D.I."/>
            <person name="Henn M.R."/>
            <person name="Kodira C.D."/>
            <person name="Leon-Narvaez H."/>
            <person name="Longo L.V."/>
            <person name="Ma L.J."/>
            <person name="Malavazi I."/>
            <person name="Matsuo A.L."/>
            <person name="Morais F.V."/>
            <person name="Pereira M."/>
            <person name="Rodriguez-Brito S."/>
            <person name="Sakthikumar S."/>
            <person name="Salem-Izacc S.M."/>
            <person name="Sykes S.M."/>
            <person name="Teixeira M.M."/>
            <person name="Vallejo M.C."/>
            <person name="Walter M.E."/>
            <person name="Yandava C."/>
            <person name="Young S."/>
            <person name="Zeng Q."/>
            <person name="Zucker J."/>
            <person name="Felipe M.S."/>
            <person name="Goldman G.H."/>
            <person name="Haas B.J."/>
            <person name="McEwen J.G."/>
            <person name="Nino-Vega G."/>
            <person name="Puccia R."/>
            <person name="San-Blas G."/>
            <person name="Soares C.M."/>
            <person name="Birren B.W."/>
            <person name="Cuomo C.A."/>
        </authorList>
    </citation>
    <scope>NUCLEOTIDE SEQUENCE [LARGE SCALE GENOMIC DNA]</scope>
    <source>
        <strain evidence="3">ATCC MYA-826 / Pb01</strain>
    </source>
</reference>
<evidence type="ECO:0000313" key="3">
    <source>
        <dbReference type="Proteomes" id="UP000002059"/>
    </source>
</evidence>
<evidence type="ECO:0000313" key="2">
    <source>
        <dbReference type="EMBL" id="EEH40245.2"/>
    </source>
</evidence>
<keyword evidence="3" id="KW-1185">Reference proteome</keyword>
<dbReference type="RefSeq" id="XP_015701645.1">
    <property type="nucleotide sequence ID" value="XM_015844597.1"/>
</dbReference>
<dbReference type="KEGG" id="pbl:PAAG_02300"/>
<organism evidence="2 3">
    <name type="scientific">Paracoccidioides lutzii (strain ATCC MYA-826 / Pb01)</name>
    <name type="common">Paracoccidioides brasiliensis</name>
    <dbReference type="NCBI Taxonomy" id="502779"/>
    <lineage>
        <taxon>Eukaryota</taxon>
        <taxon>Fungi</taxon>
        <taxon>Dikarya</taxon>
        <taxon>Ascomycota</taxon>
        <taxon>Pezizomycotina</taxon>
        <taxon>Eurotiomycetes</taxon>
        <taxon>Eurotiomycetidae</taxon>
        <taxon>Onygenales</taxon>
        <taxon>Ajellomycetaceae</taxon>
        <taxon>Paracoccidioides</taxon>
    </lineage>
</organism>
<dbReference type="HOGENOM" id="CLU_1855871_0_0_1"/>
<evidence type="ECO:0000256" key="1">
    <source>
        <dbReference type="SAM" id="MobiDB-lite"/>
    </source>
</evidence>
<name>C1GVM3_PARBA</name>
<protein>
    <submittedName>
        <fullName evidence="2">Uncharacterized protein</fullName>
    </submittedName>
</protein>
<dbReference type="EMBL" id="KN293996">
    <property type="protein sequence ID" value="EEH40245.2"/>
    <property type="molecule type" value="Genomic_DNA"/>
</dbReference>
<feature type="compositionally biased region" description="Basic and acidic residues" evidence="1">
    <location>
        <begin position="1"/>
        <end position="20"/>
    </location>
</feature>